<organism evidence="1 2">
    <name type="scientific">Motilimonas pumila</name>
    <dbReference type="NCBI Taxonomy" id="2303987"/>
    <lineage>
        <taxon>Bacteria</taxon>
        <taxon>Pseudomonadati</taxon>
        <taxon>Pseudomonadota</taxon>
        <taxon>Gammaproteobacteria</taxon>
        <taxon>Alteromonadales</taxon>
        <taxon>Alteromonadales genera incertae sedis</taxon>
        <taxon>Motilimonas</taxon>
    </lineage>
</organism>
<comment type="caution">
    <text evidence="1">The sequence shown here is derived from an EMBL/GenBank/DDBJ whole genome shotgun (WGS) entry which is preliminary data.</text>
</comment>
<protein>
    <submittedName>
        <fullName evidence="1">Uncharacterized protein</fullName>
    </submittedName>
</protein>
<accession>A0A418Y9Z9</accession>
<evidence type="ECO:0000313" key="2">
    <source>
        <dbReference type="Proteomes" id="UP000283255"/>
    </source>
</evidence>
<proteinExistence type="predicted"/>
<dbReference type="RefSeq" id="WP_119912319.1">
    <property type="nucleotide sequence ID" value="NZ_QZCH01000038.1"/>
</dbReference>
<keyword evidence="2" id="KW-1185">Reference proteome</keyword>
<reference evidence="1 2" key="2">
    <citation type="submission" date="2019-01" db="EMBL/GenBank/DDBJ databases">
        <title>Motilimonas pumilus sp. nov., isolated from the gut of sea cucumber (Apostichopus japonicus).</title>
        <authorList>
            <person name="Wang F.-Q."/>
            <person name="Ren L.-H."/>
            <person name="Lin Y.-W."/>
            <person name="Sun G.-H."/>
            <person name="Du Z.-J."/>
            <person name="Zhao J.-X."/>
            <person name="Liu X.-J."/>
            <person name="Liu L.-J."/>
        </authorList>
    </citation>
    <scope>NUCLEOTIDE SEQUENCE [LARGE SCALE GENOMIC DNA]</scope>
    <source>
        <strain evidence="1 2">PLHSC7-2</strain>
    </source>
</reference>
<reference evidence="1 2" key="1">
    <citation type="submission" date="2018-09" db="EMBL/GenBank/DDBJ databases">
        <authorList>
            <person name="Wang F."/>
        </authorList>
    </citation>
    <scope>NUCLEOTIDE SEQUENCE [LARGE SCALE GENOMIC DNA]</scope>
    <source>
        <strain evidence="1 2">PLHSC7-2</strain>
    </source>
</reference>
<dbReference type="Proteomes" id="UP000283255">
    <property type="component" value="Unassembled WGS sequence"/>
</dbReference>
<sequence length="73" mass="8475">MNRLMKVQLLDKRYVVVSDFYSADGNNFDAIAQTIHSLDIPVAVYLPKTGLYWRPLGKSNEPYFYNDVLEGFR</sequence>
<dbReference type="EMBL" id="QZCH01000038">
    <property type="protein sequence ID" value="RJG38772.1"/>
    <property type="molecule type" value="Genomic_DNA"/>
</dbReference>
<evidence type="ECO:0000313" key="1">
    <source>
        <dbReference type="EMBL" id="RJG38772.1"/>
    </source>
</evidence>
<gene>
    <name evidence="1" type="ORF">D1Z90_18685</name>
</gene>
<name>A0A418Y9Z9_9GAMM</name>
<dbReference type="AlphaFoldDB" id="A0A418Y9Z9"/>